<feature type="non-terminal residue" evidence="1">
    <location>
        <position position="1"/>
    </location>
</feature>
<gene>
    <name evidence="1" type="ORF">METZ01_LOCUS454221</name>
</gene>
<dbReference type="Pfam" id="PF08889">
    <property type="entry name" value="WbqC"/>
    <property type="match status" value="1"/>
</dbReference>
<dbReference type="InterPro" id="IPR014985">
    <property type="entry name" value="WbqC"/>
</dbReference>
<organism evidence="1">
    <name type="scientific">marine metagenome</name>
    <dbReference type="NCBI Taxonomy" id="408172"/>
    <lineage>
        <taxon>unclassified sequences</taxon>
        <taxon>metagenomes</taxon>
        <taxon>ecological metagenomes</taxon>
    </lineage>
</organism>
<name>A0A383A0M4_9ZZZZ</name>
<accession>A0A383A0M4</accession>
<dbReference type="AlphaFoldDB" id="A0A383A0M4"/>
<evidence type="ECO:0000313" key="1">
    <source>
        <dbReference type="EMBL" id="SVE01367.1"/>
    </source>
</evidence>
<reference evidence="1" key="1">
    <citation type="submission" date="2018-05" db="EMBL/GenBank/DDBJ databases">
        <authorList>
            <person name="Lanie J.A."/>
            <person name="Ng W.-L."/>
            <person name="Kazmierczak K.M."/>
            <person name="Andrzejewski T.M."/>
            <person name="Davidsen T.M."/>
            <person name="Wayne K.J."/>
            <person name="Tettelin H."/>
            <person name="Glass J.I."/>
            <person name="Rusch D."/>
            <person name="Podicherti R."/>
            <person name="Tsui H.-C.T."/>
            <person name="Winkler M.E."/>
        </authorList>
    </citation>
    <scope>NUCLEOTIDE SEQUENCE</scope>
</reference>
<dbReference type="EMBL" id="UINC01188247">
    <property type="protein sequence ID" value="SVE01367.1"/>
    <property type="molecule type" value="Genomic_DNA"/>
</dbReference>
<sequence length="155" mass="18231">STNWNRKHCEAIRLNYSRAPFFEIYYPYFESVYRKRWEFLFDLCYETTLYLKKILNITTPTFKSSDLQVEGAKADLILNICQQMKATHYLTGGLARDYLIEEDFSQKGINLEYQEYDHPEYSQRYPGFVPNLSLIDLLFNVGGKSGDVLMCSITK</sequence>
<proteinExistence type="predicted"/>
<protein>
    <submittedName>
        <fullName evidence="1">Uncharacterized protein</fullName>
    </submittedName>
</protein>